<dbReference type="FunFam" id="1.25.40.10:FF:000196">
    <property type="entry name" value="Pentatricopeptide repeat-containing protein At4g14850"/>
    <property type="match status" value="1"/>
</dbReference>
<dbReference type="Gene3D" id="1.25.40.10">
    <property type="entry name" value="Tetratricopeptide repeat domain"/>
    <property type="match status" value="4"/>
</dbReference>
<evidence type="ECO:0000256" key="1">
    <source>
        <dbReference type="ARBA" id="ARBA00022737"/>
    </source>
</evidence>
<dbReference type="PANTHER" id="PTHR24015">
    <property type="entry name" value="OS07G0578800 PROTEIN-RELATED"/>
    <property type="match status" value="1"/>
</dbReference>
<dbReference type="GO" id="GO:0003723">
    <property type="term" value="F:RNA binding"/>
    <property type="evidence" value="ECO:0007669"/>
    <property type="project" value="InterPro"/>
</dbReference>
<dbReference type="PANTHER" id="PTHR24015:SF739">
    <property type="entry name" value="OS03G0644200 PROTEIN"/>
    <property type="match status" value="1"/>
</dbReference>
<feature type="repeat" description="PPR" evidence="2">
    <location>
        <begin position="351"/>
        <end position="385"/>
    </location>
</feature>
<dbReference type="GO" id="GO:0009451">
    <property type="term" value="P:RNA modification"/>
    <property type="evidence" value="ECO:0007669"/>
    <property type="project" value="InterPro"/>
</dbReference>
<protein>
    <recommendedName>
        <fullName evidence="5">Pentatricopeptide repeat-containing protein</fullName>
    </recommendedName>
</protein>
<dbReference type="InterPro" id="IPR002885">
    <property type="entry name" value="PPR_rpt"/>
</dbReference>
<dbReference type="FunFam" id="1.25.40.10:FF:000730">
    <property type="entry name" value="Pentatricopeptide repeat-containing protein, chloroplastic"/>
    <property type="match status" value="1"/>
</dbReference>
<feature type="repeat" description="PPR" evidence="2">
    <location>
        <begin position="320"/>
        <end position="350"/>
    </location>
</feature>
<keyword evidence="4" id="KW-1185">Reference proteome</keyword>
<name>A0AAV3QTA6_LITER</name>
<evidence type="ECO:0000256" key="2">
    <source>
        <dbReference type="PROSITE-ProRule" id="PRU00708"/>
    </source>
</evidence>
<proteinExistence type="predicted"/>
<gene>
    <name evidence="3" type="ORF">LIER_21627</name>
</gene>
<keyword evidence="1" id="KW-0677">Repeat</keyword>
<dbReference type="InterPro" id="IPR046960">
    <property type="entry name" value="PPR_At4g14850-like_plant"/>
</dbReference>
<organism evidence="3 4">
    <name type="scientific">Lithospermum erythrorhizon</name>
    <name type="common">Purple gromwell</name>
    <name type="synonym">Lithospermum officinale var. erythrorhizon</name>
    <dbReference type="NCBI Taxonomy" id="34254"/>
    <lineage>
        <taxon>Eukaryota</taxon>
        <taxon>Viridiplantae</taxon>
        <taxon>Streptophyta</taxon>
        <taxon>Embryophyta</taxon>
        <taxon>Tracheophyta</taxon>
        <taxon>Spermatophyta</taxon>
        <taxon>Magnoliopsida</taxon>
        <taxon>eudicotyledons</taxon>
        <taxon>Gunneridae</taxon>
        <taxon>Pentapetalae</taxon>
        <taxon>asterids</taxon>
        <taxon>lamiids</taxon>
        <taxon>Boraginales</taxon>
        <taxon>Boraginaceae</taxon>
        <taxon>Boraginoideae</taxon>
        <taxon>Lithospermeae</taxon>
        <taxon>Lithospermum</taxon>
    </lineage>
</organism>
<evidence type="ECO:0008006" key="5">
    <source>
        <dbReference type="Google" id="ProtNLM"/>
    </source>
</evidence>
<dbReference type="AlphaFoldDB" id="A0AAV3QTA6"/>
<comment type="caution">
    <text evidence="3">The sequence shown here is derived from an EMBL/GenBank/DDBJ whole genome shotgun (WGS) entry which is preliminary data.</text>
</comment>
<dbReference type="InterPro" id="IPR011990">
    <property type="entry name" value="TPR-like_helical_dom_sf"/>
</dbReference>
<dbReference type="FunFam" id="1.25.40.10:FF:000285">
    <property type="entry name" value="Pentatricopeptide repeat-containing protein, chloroplastic"/>
    <property type="match status" value="1"/>
</dbReference>
<dbReference type="Pfam" id="PF01535">
    <property type="entry name" value="PPR"/>
    <property type="match status" value="3"/>
</dbReference>
<dbReference type="Pfam" id="PF13041">
    <property type="entry name" value="PPR_2"/>
    <property type="match status" value="3"/>
</dbReference>
<feature type="repeat" description="PPR" evidence="2">
    <location>
        <begin position="49"/>
        <end position="83"/>
    </location>
</feature>
<evidence type="ECO:0000313" key="3">
    <source>
        <dbReference type="EMBL" id="GAA0166481.1"/>
    </source>
</evidence>
<dbReference type="PROSITE" id="PS51375">
    <property type="entry name" value="PPR"/>
    <property type="match status" value="5"/>
</dbReference>
<feature type="repeat" description="PPR" evidence="2">
    <location>
        <begin position="250"/>
        <end position="284"/>
    </location>
</feature>
<sequence>MLGKGIHGLVLKGRFDGGLILDSEIMQFYAQCGDLDGAFRVFDRMEERDVVCWTTMITACSQLGRGTEALILFLKMLKEGVEPNEFTVCSVLNACGDEELRFGRQLHGAIIKNKYRMDVYVGTSLIDMYAKCGEIEDARFVFDGMRWRNTVTWTSMISGYARNGIGDAAIRLFRLMKRRKIYTNGLTVVSILRACGLLRSLATGKELHAQIIKGNVQSNIYIASSLVWLYCKCGEYSTAFNILQDMSFRDVVSWTAMISGCADLGHEYEALGYLKEMLGEGVDPNSFTYSSALKACAELEDIKQGKLIHTSINKSPALPNVFVGSALINMYARCGHLSDAIRVFDNMPERNLVSWKSMVAAYAKNGLCAEAFKLIYRMQAEGMELDDYILSMVLTACGDFEWNKKPDEYSVLTVDHGEI</sequence>
<dbReference type="FunFam" id="1.25.40.10:FF:000031">
    <property type="entry name" value="Pentatricopeptide repeat-containing protein mitochondrial"/>
    <property type="match status" value="1"/>
</dbReference>
<dbReference type="Proteomes" id="UP001454036">
    <property type="component" value="Unassembled WGS sequence"/>
</dbReference>
<dbReference type="EMBL" id="BAABME010005737">
    <property type="protein sequence ID" value="GAA0166481.1"/>
    <property type="molecule type" value="Genomic_DNA"/>
</dbReference>
<accession>A0AAV3QTA6</accession>
<evidence type="ECO:0000313" key="4">
    <source>
        <dbReference type="Proteomes" id="UP001454036"/>
    </source>
</evidence>
<reference evidence="3 4" key="1">
    <citation type="submission" date="2024-01" db="EMBL/GenBank/DDBJ databases">
        <title>The complete chloroplast genome sequence of Lithospermum erythrorhizon: insights into the phylogenetic relationship among Boraginaceae species and the maternal lineages of purple gromwells.</title>
        <authorList>
            <person name="Okada T."/>
            <person name="Watanabe K."/>
        </authorList>
    </citation>
    <scope>NUCLEOTIDE SEQUENCE [LARGE SCALE GENOMIC DNA]</scope>
</reference>
<dbReference type="NCBIfam" id="TIGR00756">
    <property type="entry name" value="PPR"/>
    <property type="match status" value="6"/>
</dbReference>
<feature type="repeat" description="PPR" evidence="2">
    <location>
        <begin position="149"/>
        <end position="183"/>
    </location>
</feature>